<dbReference type="PANTHER" id="PTHR42961">
    <property type="entry name" value="IRON-SULFUR PROTEIN NUBPL"/>
    <property type="match status" value="1"/>
</dbReference>
<dbReference type="PANTHER" id="PTHR42961:SF2">
    <property type="entry name" value="IRON-SULFUR PROTEIN NUBPL"/>
    <property type="match status" value="1"/>
</dbReference>
<sequence>MIKEPALELARDRLKGRGVIAIVSGKGGVGKSTVSALTALSIANRDYAVLIDLDIHGMSVPRLFGIENKMHDVSREGLEPIMINERLGIISLRGVIGSKYVVLPGERRGGVLLDLLAYTNYRDSKYVIIDMPPGMSDELLILHRVRNYLPIVVTSPSRQSVGVVEDLVRYLTDSGIKPTAMIINMAFMKCGHEVVKPFGSTDWAIELARKYGIELIKELPIDPAIEEYIGKINEYSGQLLTELSSMINTVIQEIQRY</sequence>
<dbReference type="GO" id="GO:0016226">
    <property type="term" value="P:iron-sulfur cluster assembly"/>
    <property type="evidence" value="ECO:0007669"/>
    <property type="project" value="InterPro"/>
</dbReference>
<evidence type="ECO:0000256" key="1">
    <source>
        <dbReference type="ARBA" id="ARBA00022741"/>
    </source>
</evidence>
<dbReference type="Proteomes" id="UP000006681">
    <property type="component" value="Chromosome"/>
</dbReference>
<dbReference type="InterPro" id="IPR033756">
    <property type="entry name" value="YlxH/NBP35"/>
</dbReference>
<dbReference type="GO" id="GO:0051539">
    <property type="term" value="F:4 iron, 4 sulfur cluster binding"/>
    <property type="evidence" value="ECO:0007669"/>
    <property type="project" value="TreeGrafter"/>
</dbReference>
<dbReference type="KEGG" id="vdi:Vdis_2327"/>
<organism evidence="3 4">
    <name type="scientific">Vulcanisaeta distributa (strain DSM 14429 / JCM 11212 / NBRC 100878 / IC-017)</name>
    <dbReference type="NCBI Taxonomy" id="572478"/>
    <lineage>
        <taxon>Archaea</taxon>
        <taxon>Thermoproteota</taxon>
        <taxon>Thermoprotei</taxon>
        <taxon>Thermoproteales</taxon>
        <taxon>Thermoproteaceae</taxon>
        <taxon>Vulcanisaeta</taxon>
    </lineage>
</organism>
<evidence type="ECO:0000313" key="4">
    <source>
        <dbReference type="Proteomes" id="UP000006681"/>
    </source>
</evidence>
<reference evidence="3 4" key="1">
    <citation type="journal article" date="2010" name="Stand. Genomic Sci.">
        <title>Complete genome sequence of Vulcanisaeta distributa type strain (IC-017).</title>
        <authorList>
            <person name="Mavromatis K."/>
            <person name="Sikorski J."/>
            <person name="Pabst E."/>
            <person name="Teshima H."/>
            <person name="Lapidus A."/>
            <person name="Lucas S."/>
            <person name="Nolan M."/>
            <person name="Glavina Del Rio T."/>
            <person name="Cheng J.F."/>
            <person name="Bruce D."/>
            <person name="Goodwin L."/>
            <person name="Pitluck S."/>
            <person name="Liolios K."/>
            <person name="Ivanova N."/>
            <person name="Mikhailova N."/>
            <person name="Pati A."/>
            <person name="Chen A."/>
            <person name="Palaniappan K."/>
            <person name="Land M."/>
            <person name="Hauser L."/>
            <person name="Chang Y.J."/>
            <person name="Jeffries C.D."/>
            <person name="Rohde M."/>
            <person name="Spring S."/>
            <person name="Goker M."/>
            <person name="Wirth R."/>
            <person name="Woyke T."/>
            <person name="Bristow J."/>
            <person name="Eisen J.A."/>
            <person name="Markowitz V."/>
            <person name="Hugenholtz P."/>
            <person name="Klenk H.P."/>
            <person name="Kyrpides N.C."/>
        </authorList>
    </citation>
    <scope>NUCLEOTIDE SEQUENCE [LARGE SCALE GENOMIC DNA]</scope>
    <source>
        <strain evidence="4">DSM 14429 / JCM 11212 / NBRC 100878 / IC-017</strain>
    </source>
</reference>
<dbReference type="Pfam" id="PF10609">
    <property type="entry name" value="ParA"/>
    <property type="match status" value="1"/>
</dbReference>
<dbReference type="eggNOG" id="arCOG00585">
    <property type="taxonomic scope" value="Archaea"/>
</dbReference>
<reference evidence="4" key="2">
    <citation type="journal article" date="2010" name="Stand. Genomic Sci.">
        <title>Complete genome sequence of Vulcanisaeta distributa type strain (IC-017T).</title>
        <authorList>
            <person name="Mavromatis K."/>
            <person name="Sikorski J."/>
            <person name="Pabst E."/>
            <person name="Teshima H."/>
            <person name="Lapidus A."/>
            <person name="Lucas S."/>
            <person name="Nolan M."/>
            <person name="Glavina Del Rio T."/>
            <person name="Cheng J."/>
            <person name="Bruce D."/>
            <person name="Goodwin L."/>
            <person name="Pitluck S."/>
            <person name="Liolios K."/>
            <person name="Ivanova N."/>
            <person name="Mikhailova N."/>
            <person name="Pati A."/>
            <person name="Chen A."/>
            <person name="Palaniappan K."/>
            <person name="Land M."/>
            <person name="Hauser L."/>
            <person name="Chang Y."/>
            <person name="Jeffries C."/>
            <person name="Rohde M."/>
            <person name="Spring S."/>
            <person name="Goker M."/>
            <person name="Wirth R."/>
            <person name="Woyke T."/>
            <person name="Bristow J."/>
            <person name="Eisen J."/>
            <person name="Markowitz V."/>
            <person name="Hugenholtz P."/>
            <person name="Klenk H."/>
            <person name="Kyrpides N."/>
        </authorList>
    </citation>
    <scope>NUCLEOTIDE SEQUENCE [LARGE SCALE GENOMIC DNA]</scope>
    <source>
        <strain evidence="4">DSM 14429 / JCM 11212 / NBRC 100878 / IC-017</strain>
    </source>
</reference>
<dbReference type="RefSeq" id="WP_013337420.1">
    <property type="nucleotide sequence ID" value="NC_014537.1"/>
</dbReference>
<keyword evidence="4" id="KW-1185">Reference proteome</keyword>
<dbReference type="AlphaFoldDB" id="E1QQT3"/>
<accession>E1QQT3</accession>
<dbReference type="STRING" id="572478.Vdis_2327"/>
<dbReference type="Gene3D" id="3.40.50.300">
    <property type="entry name" value="P-loop containing nucleotide triphosphate hydrolases"/>
    <property type="match status" value="1"/>
</dbReference>
<evidence type="ECO:0000313" key="3">
    <source>
        <dbReference type="EMBL" id="ADN51695.1"/>
    </source>
</evidence>
<dbReference type="InterPro" id="IPR044304">
    <property type="entry name" value="NUBPL-like"/>
</dbReference>
<dbReference type="GO" id="GO:0005524">
    <property type="term" value="F:ATP binding"/>
    <property type="evidence" value="ECO:0007669"/>
    <property type="project" value="UniProtKB-KW"/>
</dbReference>
<protein>
    <submittedName>
        <fullName evidence="3">ATPase-like, ParA/MinD</fullName>
    </submittedName>
</protein>
<dbReference type="HOGENOM" id="CLU_024839_3_0_2"/>
<keyword evidence="2" id="KW-0067">ATP-binding</keyword>
<proteinExistence type="predicted"/>
<dbReference type="EMBL" id="CP002100">
    <property type="protein sequence ID" value="ADN51695.1"/>
    <property type="molecule type" value="Genomic_DNA"/>
</dbReference>
<gene>
    <name evidence="3" type="ordered locus">Vdis_2327</name>
</gene>
<name>E1QQT3_VULDI</name>
<keyword evidence="1" id="KW-0547">Nucleotide-binding</keyword>
<dbReference type="OrthoDB" id="85513at2157"/>
<dbReference type="GeneID" id="9753282"/>
<dbReference type="SUPFAM" id="SSF52540">
    <property type="entry name" value="P-loop containing nucleoside triphosphate hydrolases"/>
    <property type="match status" value="1"/>
</dbReference>
<dbReference type="InterPro" id="IPR027417">
    <property type="entry name" value="P-loop_NTPase"/>
</dbReference>
<evidence type="ECO:0000256" key="2">
    <source>
        <dbReference type="ARBA" id="ARBA00022840"/>
    </source>
</evidence>